<dbReference type="Proteomes" id="UP000315017">
    <property type="component" value="Chromosome"/>
</dbReference>
<evidence type="ECO:0000313" key="3">
    <source>
        <dbReference type="Proteomes" id="UP000315017"/>
    </source>
</evidence>
<feature type="compositionally biased region" description="Low complexity" evidence="1">
    <location>
        <begin position="41"/>
        <end position="51"/>
    </location>
</feature>
<evidence type="ECO:0000256" key="1">
    <source>
        <dbReference type="SAM" id="MobiDB-lite"/>
    </source>
</evidence>
<proteinExistence type="predicted"/>
<organism evidence="2 3">
    <name type="scientific">Anatilimnocola aggregata</name>
    <dbReference type="NCBI Taxonomy" id="2528021"/>
    <lineage>
        <taxon>Bacteria</taxon>
        <taxon>Pseudomonadati</taxon>
        <taxon>Planctomycetota</taxon>
        <taxon>Planctomycetia</taxon>
        <taxon>Pirellulales</taxon>
        <taxon>Pirellulaceae</taxon>
        <taxon>Anatilimnocola</taxon>
    </lineage>
</organism>
<accession>A0A517YGI9</accession>
<feature type="region of interest" description="Disordered" evidence="1">
    <location>
        <begin position="41"/>
        <end position="60"/>
    </location>
</feature>
<dbReference type="EMBL" id="CP036274">
    <property type="protein sequence ID" value="QDU29344.1"/>
    <property type="molecule type" value="Genomic_DNA"/>
</dbReference>
<protein>
    <submittedName>
        <fullName evidence="2">Uncharacterized protein</fullName>
    </submittedName>
</protein>
<gene>
    <name evidence="2" type="ORF">ETAA8_44530</name>
</gene>
<dbReference type="RefSeq" id="WP_145093019.1">
    <property type="nucleotide sequence ID" value="NZ_CP036274.1"/>
</dbReference>
<name>A0A517YGI9_9BACT</name>
<keyword evidence="3" id="KW-1185">Reference proteome</keyword>
<dbReference type="AlphaFoldDB" id="A0A517YGI9"/>
<reference evidence="2 3" key="1">
    <citation type="submission" date="2019-02" db="EMBL/GenBank/DDBJ databases">
        <title>Deep-cultivation of Planctomycetes and their phenomic and genomic characterization uncovers novel biology.</title>
        <authorList>
            <person name="Wiegand S."/>
            <person name="Jogler M."/>
            <person name="Boedeker C."/>
            <person name="Pinto D."/>
            <person name="Vollmers J."/>
            <person name="Rivas-Marin E."/>
            <person name="Kohn T."/>
            <person name="Peeters S.H."/>
            <person name="Heuer A."/>
            <person name="Rast P."/>
            <person name="Oberbeckmann S."/>
            <person name="Bunk B."/>
            <person name="Jeske O."/>
            <person name="Meyerdierks A."/>
            <person name="Storesund J.E."/>
            <person name="Kallscheuer N."/>
            <person name="Luecker S."/>
            <person name="Lage O.M."/>
            <person name="Pohl T."/>
            <person name="Merkel B.J."/>
            <person name="Hornburger P."/>
            <person name="Mueller R.-W."/>
            <person name="Bruemmer F."/>
            <person name="Labrenz M."/>
            <person name="Spormann A.M."/>
            <person name="Op den Camp H."/>
            <person name="Overmann J."/>
            <person name="Amann R."/>
            <person name="Jetten M.S.M."/>
            <person name="Mascher T."/>
            <person name="Medema M.H."/>
            <person name="Devos D.P."/>
            <person name="Kaster A.-K."/>
            <person name="Ovreas L."/>
            <person name="Rohde M."/>
            <person name="Galperin M.Y."/>
            <person name="Jogler C."/>
        </authorList>
    </citation>
    <scope>NUCLEOTIDE SEQUENCE [LARGE SCALE GENOMIC DNA]</scope>
    <source>
        <strain evidence="2 3">ETA_A8</strain>
    </source>
</reference>
<evidence type="ECO:0000313" key="2">
    <source>
        <dbReference type="EMBL" id="QDU29344.1"/>
    </source>
</evidence>
<dbReference type="KEGG" id="aagg:ETAA8_44530"/>
<sequence length="60" mass="6386">MSQSPGSRWSRWNDRLKIIALGLTLGIAARWVTRAWQASAAPARPAAVEAPSDPAVTSGQ</sequence>